<dbReference type="KEGG" id="spai:FPZ24_12330"/>
<gene>
    <name evidence="3" type="ORF">FPZ24_12330</name>
</gene>
<dbReference type="InterPro" id="IPR013424">
    <property type="entry name" value="Ice-binding_C"/>
</dbReference>
<feature type="signal peptide" evidence="1">
    <location>
        <begin position="1"/>
        <end position="23"/>
    </location>
</feature>
<dbReference type="NCBIfam" id="TIGR02595">
    <property type="entry name" value="PEP_CTERM"/>
    <property type="match status" value="1"/>
</dbReference>
<accession>A0A5B8LIY0</accession>
<name>A0A5B8LIY0_9SPHN</name>
<feature type="domain" description="Ice-binding protein C-terminal" evidence="2">
    <location>
        <begin position="191"/>
        <end position="215"/>
    </location>
</feature>
<dbReference type="AlphaFoldDB" id="A0A5B8LIY0"/>
<dbReference type="EMBL" id="CP042306">
    <property type="protein sequence ID" value="QDZ08168.1"/>
    <property type="molecule type" value="Genomic_DNA"/>
</dbReference>
<proteinExistence type="predicted"/>
<feature type="chain" id="PRO_5022697186" evidence="1">
    <location>
        <begin position="24"/>
        <end position="224"/>
    </location>
</feature>
<dbReference type="OrthoDB" id="7605386at2"/>
<evidence type="ECO:0000313" key="3">
    <source>
        <dbReference type="EMBL" id="QDZ08168.1"/>
    </source>
</evidence>
<sequence>MFSKSLAVAAGLSVLAIAAPAHAGDISVISGSGIRSTTTFNGPIGQSFTSIDSALTSVGFQFQLFNTPQPTTPFTLQLLNGSGLGGTQIFTTQFTLPTTIPTSGLNWFDVSLPNIATTIGSVYTFVLSNSSLRYGVVLGPDINIQTGQILGGDAYTGGQAFGVQSYPNCPNTPASQCDLNFRVSGTTATGAVPEPATWAMMIAGFGMMGGALRRRSRTAQFVAA</sequence>
<protein>
    <submittedName>
        <fullName evidence="3">PEP-CTERM sorting domain-containing protein</fullName>
    </submittedName>
</protein>
<dbReference type="RefSeq" id="WP_146572415.1">
    <property type="nucleotide sequence ID" value="NZ_CP042306.1"/>
</dbReference>
<dbReference type="Proteomes" id="UP000315673">
    <property type="component" value="Chromosome"/>
</dbReference>
<reference evidence="3 4" key="1">
    <citation type="submission" date="2019-07" db="EMBL/GenBank/DDBJ databases">
        <title>Full genome sequence of Sphingomonas sp. 4R-6-7(HKS19).</title>
        <authorList>
            <person name="Im W.-T."/>
        </authorList>
    </citation>
    <scope>NUCLEOTIDE SEQUENCE [LARGE SCALE GENOMIC DNA]</scope>
    <source>
        <strain evidence="3 4">HKS19</strain>
    </source>
</reference>
<organism evidence="3 4">
    <name type="scientific">Sphingomonas panacisoli</name>
    <dbReference type="NCBI Taxonomy" id="1813879"/>
    <lineage>
        <taxon>Bacteria</taxon>
        <taxon>Pseudomonadati</taxon>
        <taxon>Pseudomonadota</taxon>
        <taxon>Alphaproteobacteria</taxon>
        <taxon>Sphingomonadales</taxon>
        <taxon>Sphingomonadaceae</taxon>
        <taxon>Sphingomonas</taxon>
    </lineage>
</organism>
<keyword evidence="4" id="KW-1185">Reference proteome</keyword>
<dbReference type="NCBIfam" id="NF035944">
    <property type="entry name" value="PEPxxWA-CTERM"/>
    <property type="match status" value="1"/>
</dbReference>
<dbReference type="Pfam" id="PF07589">
    <property type="entry name" value="PEP-CTERM"/>
    <property type="match status" value="1"/>
</dbReference>
<evidence type="ECO:0000313" key="4">
    <source>
        <dbReference type="Proteomes" id="UP000315673"/>
    </source>
</evidence>
<keyword evidence="1" id="KW-0732">Signal</keyword>
<evidence type="ECO:0000256" key="1">
    <source>
        <dbReference type="SAM" id="SignalP"/>
    </source>
</evidence>
<evidence type="ECO:0000259" key="2">
    <source>
        <dbReference type="Pfam" id="PF07589"/>
    </source>
</evidence>